<dbReference type="EMBL" id="FNCV01000004">
    <property type="protein sequence ID" value="SDH14979.1"/>
    <property type="molecule type" value="Genomic_DNA"/>
</dbReference>
<name>A0A1G8A221_9PROT</name>
<dbReference type="InterPro" id="IPR024078">
    <property type="entry name" value="LmbE-like_dom_sf"/>
</dbReference>
<dbReference type="Proteomes" id="UP000217076">
    <property type="component" value="Unassembled WGS sequence"/>
</dbReference>
<dbReference type="SUPFAM" id="SSF102588">
    <property type="entry name" value="LmbE-like"/>
    <property type="match status" value="1"/>
</dbReference>
<reference evidence="2" key="1">
    <citation type="submission" date="2016-10" db="EMBL/GenBank/DDBJ databases">
        <authorList>
            <person name="Varghese N."/>
            <person name="Submissions S."/>
        </authorList>
    </citation>
    <scope>NUCLEOTIDE SEQUENCE [LARGE SCALE GENOMIC DNA]</scope>
    <source>
        <strain evidence="2">930I</strain>
    </source>
</reference>
<proteinExistence type="predicted"/>
<evidence type="ECO:0000313" key="1">
    <source>
        <dbReference type="EMBL" id="SDH14979.1"/>
    </source>
</evidence>
<dbReference type="Pfam" id="PF02585">
    <property type="entry name" value="PIG-L"/>
    <property type="match status" value="1"/>
</dbReference>
<dbReference type="AlphaFoldDB" id="A0A1G8A221"/>
<organism evidence="1 2">
    <name type="scientific">Roseospirillum parvum</name>
    <dbReference type="NCBI Taxonomy" id="83401"/>
    <lineage>
        <taxon>Bacteria</taxon>
        <taxon>Pseudomonadati</taxon>
        <taxon>Pseudomonadota</taxon>
        <taxon>Alphaproteobacteria</taxon>
        <taxon>Rhodospirillales</taxon>
        <taxon>Rhodospirillaceae</taxon>
        <taxon>Roseospirillum</taxon>
    </lineage>
</organism>
<dbReference type="OrthoDB" id="9790023at2"/>
<dbReference type="InterPro" id="IPR003737">
    <property type="entry name" value="GlcNAc_PI_deacetylase-related"/>
</dbReference>
<evidence type="ECO:0000313" key="2">
    <source>
        <dbReference type="Proteomes" id="UP000217076"/>
    </source>
</evidence>
<protein>
    <submittedName>
        <fullName evidence="1">N-acetylglucosaminyl deacetylase, LmbE family</fullName>
    </submittedName>
</protein>
<sequence>MSILAIAAHPDDEALGCAATLARHARLGETVRILFVADGVAARPDAGAAARPAREAMAEAAARALGAEPPVFLRLPDNRLDSLPLLDLTQAIEAATRDWAPRVIYTHAAGDMNLDHRRVHQAVRTAFRPLPGSPVEQVLGFEVASSSEWGGPGFGPAFQPTLAVAAEATEVAAKWAALDAYAAEMRPAPHPRSRPAIEALMRWRGASFGLEMAETFEVIRQVVR</sequence>
<accession>A0A1G8A221</accession>
<dbReference type="PANTHER" id="PTHR12993:SF11">
    <property type="entry name" value="N-ACETYLGLUCOSAMINYL-PHOSPHATIDYLINOSITOL DE-N-ACETYLASE"/>
    <property type="match status" value="1"/>
</dbReference>
<keyword evidence="2" id="KW-1185">Reference proteome</keyword>
<gene>
    <name evidence="1" type="ORF">SAMN05421742_104295</name>
</gene>
<dbReference type="Gene3D" id="3.40.50.10320">
    <property type="entry name" value="LmbE-like"/>
    <property type="match status" value="1"/>
</dbReference>
<dbReference type="STRING" id="83401.SAMN05421742_104295"/>
<dbReference type="PANTHER" id="PTHR12993">
    <property type="entry name" value="N-ACETYLGLUCOSAMINYL-PHOSPHATIDYLINOSITOL DE-N-ACETYLASE-RELATED"/>
    <property type="match status" value="1"/>
</dbReference>
<dbReference type="GO" id="GO:0016811">
    <property type="term" value="F:hydrolase activity, acting on carbon-nitrogen (but not peptide) bonds, in linear amides"/>
    <property type="evidence" value="ECO:0007669"/>
    <property type="project" value="TreeGrafter"/>
</dbReference>
<dbReference type="RefSeq" id="WP_092618261.1">
    <property type="nucleotide sequence ID" value="NZ_FNCV01000004.1"/>
</dbReference>